<comment type="caution">
    <text evidence="1">The sequence shown here is derived from an EMBL/GenBank/DDBJ whole genome shotgun (WGS) entry which is preliminary data.</text>
</comment>
<protein>
    <recommendedName>
        <fullName evidence="3">TOBE domain-containing protein</fullName>
    </recommendedName>
</protein>
<evidence type="ECO:0000313" key="2">
    <source>
        <dbReference type="Proteomes" id="UP000741013"/>
    </source>
</evidence>
<gene>
    <name evidence="1" type="ORF">JOM49_001004</name>
</gene>
<evidence type="ECO:0008006" key="3">
    <source>
        <dbReference type="Google" id="ProtNLM"/>
    </source>
</evidence>
<sequence length="76" mass="8045">MEIEIGEVAEVVPTVASAPRISTGQLIGLVETALGDELYALRLGNSVVTVETKSDPLPGQWIAVKAEGFSLYPYAL</sequence>
<dbReference type="Proteomes" id="UP000741013">
    <property type="component" value="Unassembled WGS sequence"/>
</dbReference>
<name>A0ABS4PJ74_9PSEU</name>
<proteinExistence type="predicted"/>
<accession>A0ABS4PJ74</accession>
<dbReference type="EMBL" id="JAGGMS010000001">
    <property type="protein sequence ID" value="MBP2179478.1"/>
    <property type="molecule type" value="Genomic_DNA"/>
</dbReference>
<organism evidence="1 2">
    <name type="scientific">Amycolatopsis magusensis</name>
    <dbReference type="NCBI Taxonomy" id="882444"/>
    <lineage>
        <taxon>Bacteria</taxon>
        <taxon>Bacillati</taxon>
        <taxon>Actinomycetota</taxon>
        <taxon>Actinomycetes</taxon>
        <taxon>Pseudonocardiales</taxon>
        <taxon>Pseudonocardiaceae</taxon>
        <taxon>Amycolatopsis</taxon>
    </lineage>
</organism>
<dbReference type="RefSeq" id="WP_209663186.1">
    <property type="nucleotide sequence ID" value="NZ_JAGGMS010000001.1"/>
</dbReference>
<evidence type="ECO:0000313" key="1">
    <source>
        <dbReference type="EMBL" id="MBP2179478.1"/>
    </source>
</evidence>
<reference evidence="1 2" key="1">
    <citation type="submission" date="2021-03" db="EMBL/GenBank/DDBJ databases">
        <title>Sequencing the genomes of 1000 actinobacteria strains.</title>
        <authorList>
            <person name="Klenk H.-P."/>
        </authorList>
    </citation>
    <scope>NUCLEOTIDE SEQUENCE [LARGE SCALE GENOMIC DNA]</scope>
    <source>
        <strain evidence="1 2">DSM 45510</strain>
    </source>
</reference>
<keyword evidence="2" id="KW-1185">Reference proteome</keyword>